<evidence type="ECO:0000256" key="10">
    <source>
        <dbReference type="ARBA" id="ARBA00022801"/>
    </source>
</evidence>
<dbReference type="InterPro" id="IPR023346">
    <property type="entry name" value="Lysozyme-like_dom_sf"/>
</dbReference>
<keyword evidence="5" id="KW-1003">Cell membrane</keyword>
<evidence type="ECO:0000313" key="21">
    <source>
        <dbReference type="EMBL" id="NIJ44583.1"/>
    </source>
</evidence>
<dbReference type="InterPro" id="IPR001264">
    <property type="entry name" value="Glyco_trans_51"/>
</dbReference>
<keyword evidence="18" id="KW-1133">Transmembrane helix</keyword>
<feature type="domain" description="Penicillin-binding protein transpeptidase" evidence="19">
    <location>
        <begin position="412"/>
        <end position="645"/>
    </location>
</feature>
<dbReference type="SUPFAM" id="SSF56601">
    <property type="entry name" value="beta-lactamase/transpeptidase-like"/>
    <property type="match status" value="1"/>
</dbReference>
<keyword evidence="14" id="KW-0511">Multifunctional enzyme</keyword>
<keyword evidence="12" id="KW-0573">Peptidoglycan synthesis</keyword>
<comment type="similarity">
    <text evidence="4">In the N-terminal section; belongs to the glycosyltransferase 51 family.</text>
</comment>
<evidence type="ECO:0000259" key="19">
    <source>
        <dbReference type="Pfam" id="PF00905"/>
    </source>
</evidence>
<evidence type="ECO:0000256" key="12">
    <source>
        <dbReference type="ARBA" id="ARBA00022984"/>
    </source>
</evidence>
<feature type="transmembrane region" description="Helical" evidence="18">
    <location>
        <begin position="12"/>
        <end position="36"/>
    </location>
</feature>
<dbReference type="InterPro" id="IPR012338">
    <property type="entry name" value="Beta-lactam/transpept-like"/>
</dbReference>
<comment type="subcellular location">
    <subcellularLocation>
        <location evidence="1">Cell membrane</location>
    </subcellularLocation>
</comment>
<evidence type="ECO:0000256" key="8">
    <source>
        <dbReference type="ARBA" id="ARBA00022676"/>
    </source>
</evidence>
<dbReference type="PANTHER" id="PTHR32282:SF11">
    <property type="entry name" value="PENICILLIN-BINDING PROTEIN 1B"/>
    <property type="match status" value="1"/>
</dbReference>
<keyword evidence="10 21" id="KW-0378">Hydrolase</keyword>
<evidence type="ECO:0000256" key="17">
    <source>
        <dbReference type="ARBA" id="ARBA00049902"/>
    </source>
</evidence>
<keyword evidence="18" id="KW-0812">Transmembrane</keyword>
<evidence type="ECO:0000256" key="4">
    <source>
        <dbReference type="ARBA" id="ARBA00007739"/>
    </source>
</evidence>
<comment type="catalytic activity">
    <reaction evidence="16">
        <text>Preferential cleavage: (Ac)2-L-Lys-D-Ala-|-D-Ala. Also transpeptidation of peptidyl-alanyl moieties that are N-acyl substituents of D-alanine.</text>
        <dbReference type="EC" id="3.4.16.4"/>
    </reaction>
</comment>
<protein>
    <submittedName>
        <fullName evidence="21">Penicillin-binding protein 1A</fullName>
        <ecNumber evidence="21">2.4.1.-</ecNumber>
        <ecNumber evidence="21">3.4.-.-</ecNumber>
    </submittedName>
</protein>
<keyword evidence="11" id="KW-0133">Cell shape</keyword>
<evidence type="ECO:0000313" key="22">
    <source>
        <dbReference type="Proteomes" id="UP000745859"/>
    </source>
</evidence>
<keyword evidence="8 21" id="KW-0328">Glycosyltransferase</keyword>
<dbReference type="RefSeq" id="WP_167184842.1">
    <property type="nucleotide sequence ID" value="NZ_JAASQL010000001.1"/>
</dbReference>
<dbReference type="EC" id="2.4.1.-" evidence="21"/>
<dbReference type="EMBL" id="JAASQL010000001">
    <property type="protein sequence ID" value="NIJ44583.1"/>
    <property type="molecule type" value="Genomic_DNA"/>
</dbReference>
<evidence type="ECO:0000259" key="20">
    <source>
        <dbReference type="Pfam" id="PF00912"/>
    </source>
</evidence>
<evidence type="ECO:0000256" key="11">
    <source>
        <dbReference type="ARBA" id="ARBA00022960"/>
    </source>
</evidence>
<keyword evidence="22" id="KW-1185">Reference proteome</keyword>
<evidence type="ECO:0000256" key="9">
    <source>
        <dbReference type="ARBA" id="ARBA00022679"/>
    </source>
</evidence>
<keyword evidence="15" id="KW-0961">Cell wall biogenesis/degradation</keyword>
<dbReference type="Pfam" id="PF00912">
    <property type="entry name" value="Transgly"/>
    <property type="match status" value="1"/>
</dbReference>
<evidence type="ECO:0000256" key="18">
    <source>
        <dbReference type="SAM" id="Phobius"/>
    </source>
</evidence>
<gene>
    <name evidence="21" type="ORF">FHR24_001022</name>
</gene>
<dbReference type="EC" id="3.4.-.-" evidence="21"/>
<keyword evidence="6" id="KW-0121">Carboxypeptidase</keyword>
<evidence type="ECO:0000256" key="2">
    <source>
        <dbReference type="ARBA" id="ARBA00004752"/>
    </source>
</evidence>
<dbReference type="InterPro" id="IPR050396">
    <property type="entry name" value="Glycosyltr_51/Transpeptidase"/>
</dbReference>
<evidence type="ECO:0000256" key="15">
    <source>
        <dbReference type="ARBA" id="ARBA00023316"/>
    </source>
</evidence>
<proteinExistence type="inferred from homology"/>
<name>A0ABX0U8Q8_9FLAO</name>
<evidence type="ECO:0000256" key="16">
    <source>
        <dbReference type="ARBA" id="ARBA00034000"/>
    </source>
</evidence>
<evidence type="ECO:0000256" key="14">
    <source>
        <dbReference type="ARBA" id="ARBA00023268"/>
    </source>
</evidence>
<dbReference type="GO" id="GO:0016787">
    <property type="term" value="F:hydrolase activity"/>
    <property type="evidence" value="ECO:0007669"/>
    <property type="project" value="UniProtKB-KW"/>
</dbReference>
<dbReference type="PANTHER" id="PTHR32282">
    <property type="entry name" value="BINDING PROTEIN TRANSPEPTIDASE, PUTATIVE-RELATED"/>
    <property type="match status" value="1"/>
</dbReference>
<evidence type="ECO:0000256" key="7">
    <source>
        <dbReference type="ARBA" id="ARBA00022670"/>
    </source>
</evidence>
<dbReference type="Proteomes" id="UP000745859">
    <property type="component" value="Unassembled WGS sequence"/>
</dbReference>
<evidence type="ECO:0000256" key="1">
    <source>
        <dbReference type="ARBA" id="ARBA00004236"/>
    </source>
</evidence>
<comment type="caution">
    <text evidence="21">The sequence shown here is derived from an EMBL/GenBank/DDBJ whole genome shotgun (WGS) entry which is preliminary data.</text>
</comment>
<keyword evidence="7" id="KW-0645">Protease</keyword>
<dbReference type="SUPFAM" id="SSF53955">
    <property type="entry name" value="Lysozyme-like"/>
    <property type="match status" value="1"/>
</dbReference>
<dbReference type="InterPro" id="IPR001460">
    <property type="entry name" value="PCN-bd_Tpept"/>
</dbReference>
<evidence type="ECO:0000256" key="3">
    <source>
        <dbReference type="ARBA" id="ARBA00007090"/>
    </source>
</evidence>
<dbReference type="InterPro" id="IPR036950">
    <property type="entry name" value="PBP_transglycosylase"/>
</dbReference>
<evidence type="ECO:0000256" key="13">
    <source>
        <dbReference type="ARBA" id="ARBA00023136"/>
    </source>
</evidence>
<evidence type="ECO:0000256" key="5">
    <source>
        <dbReference type="ARBA" id="ARBA00022475"/>
    </source>
</evidence>
<comment type="catalytic activity">
    <reaction evidence="17">
        <text>[GlcNAc-(1-&gt;4)-Mur2Ac(oyl-L-Ala-gamma-D-Glu-L-Lys-D-Ala-D-Ala)](n)-di-trans,octa-cis-undecaprenyl diphosphate + beta-D-GlcNAc-(1-&gt;4)-Mur2Ac(oyl-L-Ala-gamma-D-Glu-L-Lys-D-Ala-D-Ala)-di-trans,octa-cis-undecaprenyl diphosphate = [GlcNAc-(1-&gt;4)-Mur2Ac(oyl-L-Ala-gamma-D-Glu-L-Lys-D-Ala-D-Ala)](n+1)-di-trans,octa-cis-undecaprenyl diphosphate + di-trans,octa-cis-undecaprenyl diphosphate + H(+)</text>
        <dbReference type="Rhea" id="RHEA:23708"/>
        <dbReference type="Rhea" id="RHEA-COMP:9602"/>
        <dbReference type="Rhea" id="RHEA-COMP:9603"/>
        <dbReference type="ChEBI" id="CHEBI:15378"/>
        <dbReference type="ChEBI" id="CHEBI:58405"/>
        <dbReference type="ChEBI" id="CHEBI:60033"/>
        <dbReference type="ChEBI" id="CHEBI:78435"/>
        <dbReference type="EC" id="2.4.99.28"/>
    </reaction>
</comment>
<keyword evidence="9 21" id="KW-0808">Transferase</keyword>
<reference evidence="21 22" key="1">
    <citation type="submission" date="2020-03" db="EMBL/GenBank/DDBJ databases">
        <title>Genomic Encyclopedia of Type Strains, Phase IV (KMG-IV): sequencing the most valuable type-strain genomes for metagenomic binning, comparative biology and taxonomic classification.</title>
        <authorList>
            <person name="Goeker M."/>
        </authorList>
    </citation>
    <scope>NUCLEOTIDE SEQUENCE [LARGE SCALE GENOMIC DNA]</scope>
    <source>
        <strain evidence="21 22">DSM 101599</strain>
    </source>
</reference>
<dbReference type="Gene3D" id="1.10.3810.10">
    <property type="entry name" value="Biosynthetic peptidoglycan transglycosylase-like"/>
    <property type="match status" value="1"/>
</dbReference>
<dbReference type="Gene3D" id="3.40.710.10">
    <property type="entry name" value="DD-peptidase/beta-lactamase superfamily"/>
    <property type="match status" value="1"/>
</dbReference>
<comment type="similarity">
    <text evidence="3">In the C-terminal section; belongs to the transpeptidase family.</text>
</comment>
<evidence type="ECO:0000256" key="6">
    <source>
        <dbReference type="ARBA" id="ARBA00022645"/>
    </source>
</evidence>
<sequence length="756" mass="85840">MIRWLFRFLFKLGILGVVLLGLFIGLVYIGGFGPIANKKELTEIKQAQASVVYSSDAKIIGKFFLTNRTNVTYNQLPKHLINALIATEDSRFYQHKGIDKTALLRVIVKTIILGNQSAGGGSTISQQLAKNIFKRKDFSVLSMPVNKTKEAILANRLENIYSKSEILTLYFNTVPFGENVYGIESAAQRYFSVSTDKLSLEQSAILVGMLKANSYYNPNKHPENALRRRNVVLHQMLKADFISEEEYDTSSRKDISTAYTNIINHNPNGYFLYHVKNKATELLNNTLKEDGTAWNVEKDGLIIETTLHAELQTQALKAREEHLKKLQKSMDSYWNILKHKKEIQQLIQSEWHQTKEYKTLKNKGISENDLKLRSKEKRLTAVFDWEEKEHKYSALDSISHYLKMINAAIYGVSPKTGAIQIYVGGNNFEYLPYNLITSEHQSASTFKPIVYAAALEKGNKPCDWINNEEKTYTDYDNWKPQNYDHTNGGYYSMVGALAKSVNIPTVATYFDVGHSKLQETANALGLDKELNPNPSTALGTNSFSLQKMVHAYVPFATRSNNVEPYYISTIKDHQGNIIYQHKATNKKQEPVLSHKTLETMQYLLKGVVDNGTAIRLKTSYTTHGDWAGKTGTSQDYSDSWFIGFNADIVIGAWVGCKYPSIHLPSRIGGGSVAALPIVGKIASHKYIDKKVNRTLAAKFPKFDDDIIKDCDCEFYREENTIEKFFDIFDKNEKTKKKKGNFFTRLFGRKKDKDSIE</sequence>
<keyword evidence="13 18" id="KW-0472">Membrane</keyword>
<dbReference type="GO" id="GO:0016757">
    <property type="term" value="F:glycosyltransferase activity"/>
    <property type="evidence" value="ECO:0007669"/>
    <property type="project" value="UniProtKB-KW"/>
</dbReference>
<feature type="domain" description="Glycosyl transferase family 51" evidence="20">
    <location>
        <begin position="60"/>
        <end position="236"/>
    </location>
</feature>
<accession>A0ABX0U8Q8</accession>
<comment type="pathway">
    <text evidence="2">Cell wall biogenesis; peptidoglycan biosynthesis.</text>
</comment>
<dbReference type="Pfam" id="PF00905">
    <property type="entry name" value="Transpeptidase"/>
    <property type="match status" value="1"/>
</dbReference>
<organism evidence="21 22">
    <name type="scientific">Wenyingzhuangia heitensis</name>
    <dbReference type="NCBI Taxonomy" id="1487859"/>
    <lineage>
        <taxon>Bacteria</taxon>
        <taxon>Pseudomonadati</taxon>
        <taxon>Bacteroidota</taxon>
        <taxon>Flavobacteriia</taxon>
        <taxon>Flavobacteriales</taxon>
        <taxon>Flavobacteriaceae</taxon>
        <taxon>Wenyingzhuangia</taxon>
    </lineage>
</organism>